<dbReference type="OrthoDB" id="5510711at2"/>
<comment type="function">
    <text evidence="7">Involved in the assimilation of dimethylsulphoniopropionate (DMSP), an important compound in the fixation of carbon in marine phytoplankton, by mediating the conversion of 3-(methylthio)propanoyl-CoA (MMPA-CoA) to 3-(methylthio)acryloyl-CoA (MTA-CoA).</text>
</comment>
<evidence type="ECO:0000256" key="2">
    <source>
        <dbReference type="ARBA" id="ARBA00009347"/>
    </source>
</evidence>
<evidence type="ECO:0000259" key="12">
    <source>
        <dbReference type="Pfam" id="PF02770"/>
    </source>
</evidence>
<dbReference type="Gene3D" id="1.10.540.10">
    <property type="entry name" value="Acyl-CoA dehydrogenase/oxidase, N-terminal domain"/>
    <property type="match status" value="1"/>
</dbReference>
<sequence length="602" mass="63661">MPAYVPPLKEIRFVLDHLVGMADVAALPGFGDATPDMVDSILSEAAKIAEHTLAPLNEIGDRQGATLTADKTVRTADGWKDAWQTLIEGGWNGLPFDPEQGGTGLPNLLNTAVHEMWQSANMAFALCPMLTQGAVNAMRLYADDALKARYLPKMVSGEWTGTMNITEPQAGSDLAATRSRAVPNGDHFLVTGQKIFITYGDHDLTDNIIHLVLARLPDAPPGVKGISLFVVPKVLVNDDGSLGARNQVTCVSLEHKLGIHGSPTAVLSFGDEGGAIGWLVGQPNRGLECMFAMMNHARLNVAMQGLAIAERAYQQALGYARDRVQGKPVGWSGDGRFAIVHHPDVRRLLMGMKARIEAMRGLLYTAAAAVDVAHSHADPDERARAALLVDLLTPIAKGWCTETGQVIASDGVQVHGGMGFVEETGAAQHYRDARITTIYEGTTAIQANDLVNRKILRDGGAAVRGLLADIAALGRELGDSPDEALRLTGFALRDSVIHAGDAVEWLLTATGDARLPAAASAHLLELLGLVTGGWQLARAARVATSLLAGGAGDADAAFLSAKPLTARFFATQFLPRVAALRAAIVTGSGAVMALTDEQLFAA</sequence>
<feature type="domain" description="Acetyl-CoA dehydrogenase-like C-terminal" evidence="14">
    <location>
        <begin position="483"/>
        <end position="594"/>
    </location>
</feature>
<dbReference type="PANTHER" id="PTHR42803">
    <property type="entry name" value="ACYL-COA DEHYDROGENASE"/>
    <property type="match status" value="1"/>
</dbReference>
<feature type="domain" description="Acyl-CoA dehydrogenase/oxidase N-terminal" evidence="13">
    <location>
        <begin position="79"/>
        <end position="158"/>
    </location>
</feature>
<feature type="domain" description="Acyl-CoA dehydrogenase/oxidase C-terminal" evidence="11">
    <location>
        <begin position="284"/>
        <end position="452"/>
    </location>
</feature>
<dbReference type="Gene3D" id="1.20.140.10">
    <property type="entry name" value="Butyryl-CoA Dehydrogenase, subunit A, domain 3"/>
    <property type="match status" value="1"/>
</dbReference>
<feature type="domain" description="Acyl-CoA oxidase/dehydrogenase middle" evidence="12">
    <location>
        <begin position="163"/>
        <end position="270"/>
    </location>
</feature>
<dbReference type="Pfam" id="PF02770">
    <property type="entry name" value="Acyl-CoA_dh_M"/>
    <property type="match status" value="1"/>
</dbReference>
<evidence type="ECO:0000256" key="3">
    <source>
        <dbReference type="ARBA" id="ARBA00022630"/>
    </source>
</evidence>
<dbReference type="GO" id="GO:0016627">
    <property type="term" value="F:oxidoreductase activity, acting on the CH-CH group of donors"/>
    <property type="evidence" value="ECO:0007669"/>
    <property type="project" value="InterPro"/>
</dbReference>
<accession>A0A431VE93</accession>
<evidence type="ECO:0000256" key="8">
    <source>
        <dbReference type="ARBA" id="ARBA00066694"/>
    </source>
</evidence>
<dbReference type="EC" id="1.3.99.41" evidence="8"/>
<evidence type="ECO:0000256" key="5">
    <source>
        <dbReference type="ARBA" id="ARBA00023002"/>
    </source>
</evidence>
<dbReference type="RefSeq" id="WP_126617657.1">
    <property type="nucleotide sequence ID" value="NZ_JBHUCY010000015.1"/>
</dbReference>
<dbReference type="PANTHER" id="PTHR42803:SF1">
    <property type="entry name" value="BROAD-SPECIFICITY LINEAR ACYL-COA DEHYDROGENASE FADE5"/>
    <property type="match status" value="1"/>
</dbReference>
<protein>
    <recommendedName>
        <fullName evidence="9">3-methylmercaptopropionyl-CoA dehydrogenase</fullName>
        <ecNumber evidence="8">1.3.99.41</ecNumber>
    </recommendedName>
</protein>
<comment type="similarity">
    <text evidence="2 10">Belongs to the acyl-CoA dehydrogenase family.</text>
</comment>
<dbReference type="InterPro" id="IPR046373">
    <property type="entry name" value="Acyl-CoA_Oxase/DH_mid-dom_sf"/>
</dbReference>
<gene>
    <name evidence="15" type="ORF">EJ903_17095</name>
</gene>
<dbReference type="InterPro" id="IPR013786">
    <property type="entry name" value="AcylCoA_DH/ox_N"/>
</dbReference>
<dbReference type="InterPro" id="IPR037069">
    <property type="entry name" value="AcylCoA_DH/ox_N_sf"/>
</dbReference>
<dbReference type="Pfam" id="PF00441">
    <property type="entry name" value="Acyl-CoA_dh_1"/>
    <property type="match status" value="1"/>
</dbReference>
<evidence type="ECO:0000256" key="4">
    <source>
        <dbReference type="ARBA" id="ARBA00022827"/>
    </source>
</evidence>
<dbReference type="Gene3D" id="2.40.110.10">
    <property type="entry name" value="Butyryl-CoA Dehydrogenase, subunit A, domain 2"/>
    <property type="match status" value="1"/>
</dbReference>
<dbReference type="InterPro" id="IPR009075">
    <property type="entry name" value="AcylCo_DH/oxidase_C"/>
</dbReference>
<keyword evidence="4 10" id="KW-0274">FAD</keyword>
<evidence type="ECO:0000259" key="11">
    <source>
        <dbReference type="Pfam" id="PF00441"/>
    </source>
</evidence>
<dbReference type="EMBL" id="RXMA01000017">
    <property type="protein sequence ID" value="RTR17846.1"/>
    <property type="molecule type" value="Genomic_DNA"/>
</dbReference>
<evidence type="ECO:0000259" key="13">
    <source>
        <dbReference type="Pfam" id="PF02771"/>
    </source>
</evidence>
<evidence type="ECO:0000256" key="7">
    <source>
        <dbReference type="ARBA" id="ARBA00058683"/>
    </source>
</evidence>
<evidence type="ECO:0000256" key="9">
    <source>
        <dbReference type="ARBA" id="ARBA00069043"/>
    </source>
</evidence>
<reference evidence="15 16" key="1">
    <citation type="submission" date="2018-12" db="EMBL/GenBank/DDBJ databases">
        <authorList>
            <person name="Yang Y."/>
        </authorList>
    </citation>
    <scope>NUCLEOTIDE SEQUENCE [LARGE SCALE GENOMIC DNA]</scope>
    <source>
        <strain evidence="15 16">L-25-5w-1</strain>
    </source>
</reference>
<evidence type="ECO:0000256" key="6">
    <source>
        <dbReference type="ARBA" id="ARBA00051388"/>
    </source>
</evidence>
<dbReference type="GO" id="GO:0050660">
    <property type="term" value="F:flavin adenine dinucleotide binding"/>
    <property type="evidence" value="ECO:0007669"/>
    <property type="project" value="InterPro"/>
</dbReference>
<dbReference type="InterPro" id="IPR052166">
    <property type="entry name" value="Diverse_Acyl-CoA_DH"/>
</dbReference>
<keyword evidence="16" id="KW-1185">Reference proteome</keyword>
<dbReference type="InterPro" id="IPR036250">
    <property type="entry name" value="AcylCo_DH-like_C"/>
</dbReference>
<evidence type="ECO:0000313" key="15">
    <source>
        <dbReference type="EMBL" id="RTR17846.1"/>
    </source>
</evidence>
<comment type="catalytic activity">
    <reaction evidence="6">
        <text>3-(methylsulfanyl)propanoyl-CoA + oxidized [electron-transfer flavoprotein] + H(+) = 3-(methylsulfanyl)acryloyl-CoA + reduced [electron-transfer flavoprotein]</text>
        <dbReference type="Rhea" id="RHEA:52612"/>
        <dbReference type="Rhea" id="RHEA-COMP:10685"/>
        <dbReference type="Rhea" id="RHEA-COMP:10686"/>
        <dbReference type="ChEBI" id="CHEBI:15378"/>
        <dbReference type="ChEBI" id="CHEBI:57692"/>
        <dbReference type="ChEBI" id="CHEBI:58307"/>
        <dbReference type="ChEBI" id="CHEBI:82815"/>
        <dbReference type="ChEBI" id="CHEBI:84994"/>
        <dbReference type="EC" id="1.3.99.41"/>
    </reaction>
    <physiologicalReaction direction="left-to-right" evidence="6">
        <dbReference type="Rhea" id="RHEA:52613"/>
    </physiologicalReaction>
</comment>
<evidence type="ECO:0000256" key="10">
    <source>
        <dbReference type="RuleBase" id="RU362125"/>
    </source>
</evidence>
<evidence type="ECO:0000256" key="1">
    <source>
        <dbReference type="ARBA" id="ARBA00001974"/>
    </source>
</evidence>
<dbReference type="InterPro" id="IPR006091">
    <property type="entry name" value="Acyl-CoA_Oxase/DH_mid-dom"/>
</dbReference>
<dbReference type="InterPro" id="IPR025878">
    <property type="entry name" value="Acyl-CoA_dh-like_C_dom"/>
</dbReference>
<organism evidence="15 16">
    <name type="scientific">Azospirillum griseum</name>
    <dbReference type="NCBI Taxonomy" id="2496639"/>
    <lineage>
        <taxon>Bacteria</taxon>
        <taxon>Pseudomonadati</taxon>
        <taxon>Pseudomonadota</taxon>
        <taxon>Alphaproteobacteria</taxon>
        <taxon>Rhodospirillales</taxon>
        <taxon>Azospirillaceae</taxon>
        <taxon>Azospirillum</taxon>
    </lineage>
</organism>
<dbReference type="AlphaFoldDB" id="A0A431VE93"/>
<dbReference type="InterPro" id="IPR009100">
    <property type="entry name" value="AcylCoA_DH/oxidase_NM_dom_sf"/>
</dbReference>
<comment type="cofactor">
    <cofactor evidence="1 10">
        <name>FAD</name>
        <dbReference type="ChEBI" id="CHEBI:57692"/>
    </cofactor>
</comment>
<dbReference type="Proteomes" id="UP000277007">
    <property type="component" value="Unassembled WGS sequence"/>
</dbReference>
<dbReference type="SUPFAM" id="SSF56645">
    <property type="entry name" value="Acyl-CoA dehydrogenase NM domain-like"/>
    <property type="match status" value="1"/>
</dbReference>
<proteinExistence type="inferred from homology"/>
<dbReference type="Pfam" id="PF02771">
    <property type="entry name" value="Acyl-CoA_dh_N"/>
    <property type="match status" value="1"/>
</dbReference>
<name>A0A431VE93_9PROT</name>
<evidence type="ECO:0000259" key="14">
    <source>
        <dbReference type="Pfam" id="PF12806"/>
    </source>
</evidence>
<dbReference type="SUPFAM" id="SSF47203">
    <property type="entry name" value="Acyl-CoA dehydrogenase C-terminal domain-like"/>
    <property type="match status" value="1"/>
</dbReference>
<evidence type="ECO:0000313" key="16">
    <source>
        <dbReference type="Proteomes" id="UP000277007"/>
    </source>
</evidence>
<keyword evidence="5 10" id="KW-0560">Oxidoreductase</keyword>
<comment type="caution">
    <text evidence="15">The sequence shown here is derived from an EMBL/GenBank/DDBJ whole genome shotgun (WGS) entry which is preliminary data.</text>
</comment>
<dbReference type="Pfam" id="PF12806">
    <property type="entry name" value="Acyl-CoA_dh_C"/>
    <property type="match status" value="1"/>
</dbReference>
<keyword evidence="3 10" id="KW-0285">Flavoprotein</keyword>
<dbReference type="FunFam" id="2.40.110.10:FF:000031">
    <property type="entry name" value="Acyl-CoA dehydrogenase, putative"/>
    <property type="match status" value="1"/>
</dbReference>